<dbReference type="SUPFAM" id="SSF116846">
    <property type="entry name" value="MIT domain"/>
    <property type="match status" value="1"/>
</dbReference>
<name>A0A9P4QMG3_9PLEO</name>
<sequence>MTLQSNVHIQLHFIFSLRPPCLWHLTMDPLSVSASILGILTAAGKVVELVQPYVAVALHTPQVAVSILSEVNRMRIVLFSLKRILDNVHTRLGRAAFIQVDQLIVMFTDGVLIFAELEAMLEPLKMKGSAEGATGVANLERQISGGEGWRMDSGARMLWARKKLDIDRLLERLQVFLISLTAMLNIFQCESDVAAAHSHEDLEAQVAKLLHSNQALAARIRDLEDVFNANGALVRRLGSVIQRGDEENEDGDTATITDNAAAKDGETAAITDDTVTELALSELGDVSATDSIFSHAFESDLETSRVYRRAAKNRESLSSCSSSALGSRAWSVFSGLSLADLSVISVIALPLYPADFCNSEHYDFGSQDGKVYHTLPDSYTERDRKTMLSKALMKANNAVLWDNAGNTKGAIEAYNEACGILLLYRRRYAGSDNHQKLQKLDGIQHIYARRIEELLEVLKETHDQDKILEFSKALNSEGWMNENEHSRDFWL</sequence>
<gene>
    <name evidence="2" type="ORF">EJ04DRAFT_132590</name>
</gene>
<feature type="domain" description="MIT" evidence="1">
    <location>
        <begin position="388"/>
        <end position="455"/>
    </location>
</feature>
<evidence type="ECO:0000313" key="2">
    <source>
        <dbReference type="EMBL" id="KAF2727654.1"/>
    </source>
</evidence>
<dbReference type="InterPro" id="IPR007330">
    <property type="entry name" value="MIT_dom"/>
</dbReference>
<dbReference type="PANTHER" id="PTHR37327:SF1">
    <property type="entry name" value="MICROTUBULE INTERACTING AND TRANSPORT DOMAIN-CONTAINING PROTEIN"/>
    <property type="match status" value="1"/>
</dbReference>
<organism evidence="2 3">
    <name type="scientific">Polyplosphaeria fusca</name>
    <dbReference type="NCBI Taxonomy" id="682080"/>
    <lineage>
        <taxon>Eukaryota</taxon>
        <taxon>Fungi</taxon>
        <taxon>Dikarya</taxon>
        <taxon>Ascomycota</taxon>
        <taxon>Pezizomycotina</taxon>
        <taxon>Dothideomycetes</taxon>
        <taxon>Pleosporomycetidae</taxon>
        <taxon>Pleosporales</taxon>
        <taxon>Tetraplosphaeriaceae</taxon>
        <taxon>Polyplosphaeria</taxon>
    </lineage>
</organism>
<dbReference type="EMBL" id="ML996319">
    <property type="protein sequence ID" value="KAF2727654.1"/>
    <property type="molecule type" value="Genomic_DNA"/>
</dbReference>
<dbReference type="Pfam" id="PF04212">
    <property type="entry name" value="MIT"/>
    <property type="match status" value="1"/>
</dbReference>
<dbReference type="PANTHER" id="PTHR37327">
    <property type="entry name" value="CHROMOSOME 1, WHOLE GENOME SHOTGUN SEQUENCE"/>
    <property type="match status" value="1"/>
</dbReference>
<comment type="caution">
    <text evidence="2">The sequence shown here is derived from an EMBL/GenBank/DDBJ whole genome shotgun (WGS) entry which is preliminary data.</text>
</comment>
<accession>A0A9P4QMG3</accession>
<evidence type="ECO:0000259" key="1">
    <source>
        <dbReference type="Pfam" id="PF04212"/>
    </source>
</evidence>
<dbReference type="Gene3D" id="1.20.58.80">
    <property type="entry name" value="Phosphotransferase system, lactose/cellobiose-type IIA subunit"/>
    <property type="match status" value="1"/>
</dbReference>
<dbReference type="Proteomes" id="UP000799444">
    <property type="component" value="Unassembled WGS sequence"/>
</dbReference>
<dbReference type="OrthoDB" id="19923at2759"/>
<dbReference type="AlphaFoldDB" id="A0A9P4QMG3"/>
<proteinExistence type="predicted"/>
<dbReference type="InterPro" id="IPR036181">
    <property type="entry name" value="MIT_dom_sf"/>
</dbReference>
<protein>
    <recommendedName>
        <fullName evidence="1">MIT domain-containing protein</fullName>
    </recommendedName>
</protein>
<keyword evidence="3" id="KW-1185">Reference proteome</keyword>
<evidence type="ECO:0000313" key="3">
    <source>
        <dbReference type="Proteomes" id="UP000799444"/>
    </source>
</evidence>
<reference evidence="2" key="1">
    <citation type="journal article" date="2020" name="Stud. Mycol.">
        <title>101 Dothideomycetes genomes: a test case for predicting lifestyles and emergence of pathogens.</title>
        <authorList>
            <person name="Haridas S."/>
            <person name="Albert R."/>
            <person name="Binder M."/>
            <person name="Bloem J."/>
            <person name="Labutti K."/>
            <person name="Salamov A."/>
            <person name="Andreopoulos B."/>
            <person name="Baker S."/>
            <person name="Barry K."/>
            <person name="Bills G."/>
            <person name="Bluhm B."/>
            <person name="Cannon C."/>
            <person name="Castanera R."/>
            <person name="Culley D."/>
            <person name="Daum C."/>
            <person name="Ezra D."/>
            <person name="Gonzalez J."/>
            <person name="Henrissat B."/>
            <person name="Kuo A."/>
            <person name="Liang C."/>
            <person name="Lipzen A."/>
            <person name="Lutzoni F."/>
            <person name="Magnuson J."/>
            <person name="Mondo S."/>
            <person name="Nolan M."/>
            <person name="Ohm R."/>
            <person name="Pangilinan J."/>
            <person name="Park H.-J."/>
            <person name="Ramirez L."/>
            <person name="Alfaro M."/>
            <person name="Sun H."/>
            <person name="Tritt A."/>
            <person name="Yoshinaga Y."/>
            <person name="Zwiers L.-H."/>
            <person name="Turgeon B."/>
            <person name="Goodwin S."/>
            <person name="Spatafora J."/>
            <person name="Crous P."/>
            <person name="Grigoriev I."/>
        </authorList>
    </citation>
    <scope>NUCLEOTIDE SEQUENCE</scope>
    <source>
        <strain evidence="2">CBS 125425</strain>
    </source>
</reference>